<keyword evidence="3" id="KW-1185">Reference proteome</keyword>
<protein>
    <recommendedName>
        <fullName evidence="4">WG repeat protein</fullName>
    </recommendedName>
</protein>
<organism evidence="2 3">
    <name type="scientific">Paenibacillus planticolens</name>
    <dbReference type="NCBI Taxonomy" id="2654976"/>
    <lineage>
        <taxon>Bacteria</taxon>
        <taxon>Bacillati</taxon>
        <taxon>Bacillota</taxon>
        <taxon>Bacilli</taxon>
        <taxon>Bacillales</taxon>
        <taxon>Paenibacillaceae</taxon>
        <taxon>Paenibacillus</taxon>
    </lineage>
</organism>
<dbReference type="SUPFAM" id="SSF69360">
    <property type="entry name" value="Cell wall binding repeat"/>
    <property type="match status" value="1"/>
</dbReference>
<dbReference type="PANTHER" id="PTHR37841:SF1">
    <property type="entry name" value="DUF3298 DOMAIN-CONTAINING PROTEIN"/>
    <property type="match status" value="1"/>
</dbReference>
<dbReference type="InterPro" id="IPR032774">
    <property type="entry name" value="WG_beta_rep"/>
</dbReference>
<evidence type="ECO:0008006" key="4">
    <source>
        <dbReference type="Google" id="ProtNLM"/>
    </source>
</evidence>
<dbReference type="PANTHER" id="PTHR37841">
    <property type="entry name" value="GLR2918 PROTEIN"/>
    <property type="match status" value="1"/>
</dbReference>
<dbReference type="RefSeq" id="WP_171682911.1">
    <property type="nucleotide sequence ID" value="NZ_WHNZ01000016.1"/>
</dbReference>
<dbReference type="Proteomes" id="UP000618579">
    <property type="component" value="Unassembled WGS sequence"/>
</dbReference>
<evidence type="ECO:0000313" key="2">
    <source>
        <dbReference type="EMBL" id="NOV00033.1"/>
    </source>
</evidence>
<accession>A0ABX1ZM61</accession>
<dbReference type="EMBL" id="WHNZ01000016">
    <property type="protein sequence ID" value="NOV00033.1"/>
    <property type="molecule type" value="Genomic_DNA"/>
</dbReference>
<dbReference type="Pfam" id="PF14903">
    <property type="entry name" value="WG_beta_rep"/>
    <property type="match status" value="4"/>
</dbReference>
<sequence>MSEFTQGTLLKSGHISDILRLRRQLDMDCIIQMLNSKWGVCFYREDISFPYVEEFHLECSRSFPLLAFYNFEDHGWGFTVYLDGYTHHKLDISYEKIDRNLQKFQPQLFDSFGFTAEELLEIKNSVVRADVERFKHAMGFPEMSWLSYDYAVGDIEEEADEDNRLEALQGPTVCSSKSHPDKRCRSSNDTPEYGVNDASDLTPFQFNGLSGFFNSLGKVVIPPTYQQVKYFSEGRAAFKRDNRWGFIDEEGAEVIKPSFDRIGIFSEGVALVSKEQNSLLIDQSGQFLRRYEHLFEEKPFLNCFVEGHAVVKVNGHYGLLDRNGEFALDPAFSAIGQVCNGFAVVHPKDMPSYFWRTDGTRMDAPRGYSIAGSFSEGLAPVQLDGDLHHFSFINLNGEIVLENIPSTLFSKGFNSGLMPILGPKKKYGYMNTIGEVVIEPKFDTALPFVGDAALVVNRGKTTFIRPDGTPYFKSKELHNLSQWSFRLYSPLVALDIFNTDYISRYTGELVFSSNSYHQ</sequence>
<feature type="region of interest" description="Disordered" evidence="1">
    <location>
        <begin position="171"/>
        <end position="191"/>
    </location>
</feature>
<reference evidence="2 3" key="1">
    <citation type="submission" date="2019-10" db="EMBL/GenBank/DDBJ databases">
        <title>Description of Paenibacillus pedi sp. nov.</title>
        <authorList>
            <person name="Carlier A."/>
            <person name="Qi S."/>
        </authorList>
    </citation>
    <scope>NUCLEOTIDE SEQUENCE [LARGE SCALE GENOMIC DNA]</scope>
    <source>
        <strain evidence="2 3">LMG 31457</strain>
    </source>
</reference>
<evidence type="ECO:0000313" key="3">
    <source>
        <dbReference type="Proteomes" id="UP000618579"/>
    </source>
</evidence>
<name>A0ABX1ZM61_9BACL</name>
<evidence type="ECO:0000256" key="1">
    <source>
        <dbReference type="SAM" id="MobiDB-lite"/>
    </source>
</evidence>
<gene>
    <name evidence="2" type="ORF">GC097_08395</name>
</gene>
<proteinExistence type="predicted"/>
<comment type="caution">
    <text evidence="2">The sequence shown here is derived from an EMBL/GenBank/DDBJ whole genome shotgun (WGS) entry which is preliminary data.</text>
</comment>